<dbReference type="RefSeq" id="XP_014650499.1">
    <property type="nucleotide sequence ID" value="XM_014795013.1"/>
</dbReference>
<evidence type="ECO:0000256" key="6">
    <source>
        <dbReference type="ARBA" id="ARBA00023315"/>
    </source>
</evidence>
<evidence type="ECO:0000256" key="7">
    <source>
        <dbReference type="RuleBase" id="RU079119"/>
    </source>
</evidence>
<evidence type="ECO:0000256" key="1">
    <source>
        <dbReference type="ARBA" id="ARBA00004141"/>
    </source>
</evidence>
<comment type="catalytic activity">
    <reaction evidence="7">
        <text>L-cysteinyl-[protein] + hexadecanoyl-CoA = S-hexadecanoyl-L-cysteinyl-[protein] + CoA</text>
        <dbReference type="Rhea" id="RHEA:36683"/>
        <dbReference type="Rhea" id="RHEA-COMP:10131"/>
        <dbReference type="Rhea" id="RHEA-COMP:11032"/>
        <dbReference type="ChEBI" id="CHEBI:29950"/>
        <dbReference type="ChEBI" id="CHEBI:57287"/>
        <dbReference type="ChEBI" id="CHEBI:57379"/>
        <dbReference type="ChEBI" id="CHEBI:74151"/>
        <dbReference type="EC" id="2.3.1.225"/>
    </reaction>
</comment>
<keyword evidence="3 7" id="KW-0812">Transmembrane</keyword>
<dbReference type="PROSITE" id="PS50216">
    <property type="entry name" value="DHHC"/>
    <property type="match status" value="1"/>
</dbReference>
<dbReference type="InterPro" id="IPR001594">
    <property type="entry name" value="Palmitoyltrfase_DHHC"/>
</dbReference>
<feature type="region of interest" description="Disordered" evidence="8">
    <location>
        <begin position="1"/>
        <end position="20"/>
    </location>
</feature>
<dbReference type="EC" id="2.3.1.225" evidence="7"/>
<comment type="subcellular location">
    <subcellularLocation>
        <location evidence="1">Membrane</location>
        <topology evidence="1">Multi-pass membrane protein</topology>
    </subcellularLocation>
</comment>
<evidence type="ECO:0000256" key="5">
    <source>
        <dbReference type="ARBA" id="ARBA00023136"/>
    </source>
</evidence>
<sequence length="622" mass="68083">MAGSGFPSPGISPATRGCGRRPTPAVLLSSISQEGCCSRSWRRVVPEAGASRPSQIPWRQPIRVNGWSKPIHALQVVAWVLFLVLAFSSFSIFIPFLPRDWKYVAYGVTGALFFFHFIVHLITTSLDPAEASIRLKNYSEPLLIFDSSKHVHVIENQYCHLCRVPVSKKAKHCSTCNKCISGFDHHCKWLNNCVGTRNYWFFFGSVASALAGLLCLLVILLYVFIQYCTNPEELRTDPHYRGISENTWLLFLPLLPVKTKTPVVLGIGVFVLLLDIFCLLMLGPLLVFHLYLRSRRLSTFDYTMQRRLQETSKTSEGEKGSSTQIEMPQHAGEGLSSSAQGKDKWKQFLRLSWSPSLCSINTIHPEKSSSLEQTVVDLSSSAQGLKSKEFLPPAVDPSQSFIVTVYPVDSLSLLKVRSKLPGTSLKYRGRAKCRQSKVEAVPATAAIYVFLLKSELHRCQRLRGHPRERSITRGAGEPTLAKSPIGETPSSEIPPGESAMENFLLPDSLPCSSQDVPSQKPQDGLPGSQKARSEESTSINIDDEPEEGQAIQGVCHVQQQQPPGPTQEAAPGEAAPSSQGAEGLPAAAGETRVDMHPVLSVENGGPSGEASEPSAGSPPQSQ</sequence>
<feature type="region of interest" description="Disordered" evidence="8">
    <location>
        <begin position="311"/>
        <end position="339"/>
    </location>
</feature>
<keyword evidence="2 7" id="KW-0808">Transferase</keyword>
<keyword evidence="4 7" id="KW-1133">Transmembrane helix</keyword>
<protein>
    <recommendedName>
        <fullName evidence="7">Palmitoyltransferase</fullName>
        <ecNumber evidence="7">2.3.1.225</ecNumber>
    </recommendedName>
</protein>
<evidence type="ECO:0000256" key="3">
    <source>
        <dbReference type="ARBA" id="ARBA00022692"/>
    </source>
</evidence>
<dbReference type="Pfam" id="PF01529">
    <property type="entry name" value="DHHC"/>
    <property type="match status" value="1"/>
</dbReference>
<dbReference type="Proteomes" id="UP000694910">
    <property type="component" value="Unplaced"/>
</dbReference>
<keyword evidence="10" id="KW-1185">Reference proteome</keyword>
<feature type="region of interest" description="Disordered" evidence="8">
    <location>
        <begin position="463"/>
        <end position="622"/>
    </location>
</feature>
<evidence type="ECO:0000313" key="11">
    <source>
        <dbReference type="RefSeq" id="XP_014650499.1"/>
    </source>
</evidence>
<dbReference type="PANTHER" id="PTHR22883">
    <property type="entry name" value="ZINC FINGER DHHC DOMAIN CONTAINING PROTEIN"/>
    <property type="match status" value="1"/>
</dbReference>
<dbReference type="GeneID" id="101394765"/>
<proteinExistence type="inferred from homology"/>
<feature type="compositionally biased region" description="Polar residues" evidence="8">
    <location>
        <begin position="510"/>
        <end position="521"/>
    </location>
</feature>
<dbReference type="PANTHER" id="PTHR22883:SF22">
    <property type="entry name" value="PALMITOYLTRANSFERASE ZDHHC11-RELATED"/>
    <property type="match status" value="1"/>
</dbReference>
<reference evidence="11" key="1">
    <citation type="submission" date="2025-08" db="UniProtKB">
        <authorList>
            <consortium name="RefSeq"/>
        </authorList>
    </citation>
    <scope>IDENTIFICATION</scope>
</reference>
<keyword evidence="6 7" id="KW-0012">Acyltransferase</keyword>
<feature type="transmembrane region" description="Helical" evidence="7">
    <location>
        <begin position="76"/>
        <end position="97"/>
    </location>
</feature>
<gene>
    <name evidence="11" type="primary">LOC101394765</name>
</gene>
<comment type="similarity">
    <text evidence="7">Belongs to the DHHC palmitoyltransferase family.</text>
</comment>
<feature type="transmembrane region" description="Helical" evidence="7">
    <location>
        <begin position="199"/>
        <end position="225"/>
    </location>
</feature>
<comment type="domain">
    <text evidence="7">The DHHC domain is required for palmitoyltransferase activity.</text>
</comment>
<feature type="transmembrane region" description="Helical" evidence="7">
    <location>
        <begin position="103"/>
        <end position="126"/>
    </location>
</feature>
<feature type="domain" description="Palmitoyltransferase DHHC" evidence="9">
    <location>
        <begin position="154"/>
        <end position="303"/>
    </location>
</feature>
<evidence type="ECO:0000259" key="9">
    <source>
        <dbReference type="Pfam" id="PF01529"/>
    </source>
</evidence>
<evidence type="ECO:0000256" key="2">
    <source>
        <dbReference type="ARBA" id="ARBA00022679"/>
    </source>
</evidence>
<keyword evidence="5 7" id="KW-0472">Membrane</keyword>
<evidence type="ECO:0000256" key="4">
    <source>
        <dbReference type="ARBA" id="ARBA00022989"/>
    </source>
</evidence>
<accession>A0ABM1DFB8</accession>
<organism evidence="10 11">
    <name type="scientific">Ceratotherium simum simum</name>
    <name type="common">Southern white rhinoceros</name>
    <dbReference type="NCBI Taxonomy" id="73337"/>
    <lineage>
        <taxon>Eukaryota</taxon>
        <taxon>Metazoa</taxon>
        <taxon>Chordata</taxon>
        <taxon>Craniata</taxon>
        <taxon>Vertebrata</taxon>
        <taxon>Euteleostomi</taxon>
        <taxon>Mammalia</taxon>
        <taxon>Eutheria</taxon>
        <taxon>Laurasiatheria</taxon>
        <taxon>Perissodactyla</taxon>
        <taxon>Rhinocerotidae</taxon>
        <taxon>Ceratotherium</taxon>
    </lineage>
</organism>
<name>A0ABM1DFB8_CERSS</name>
<feature type="transmembrane region" description="Helical" evidence="7">
    <location>
        <begin position="263"/>
        <end position="292"/>
    </location>
</feature>
<evidence type="ECO:0000256" key="8">
    <source>
        <dbReference type="SAM" id="MobiDB-lite"/>
    </source>
</evidence>
<evidence type="ECO:0000313" key="10">
    <source>
        <dbReference type="Proteomes" id="UP000694910"/>
    </source>
</evidence>
<dbReference type="InterPro" id="IPR039859">
    <property type="entry name" value="PFA4/ZDH16/20/ERF2-like"/>
</dbReference>